<dbReference type="AlphaFoldDB" id="A5BZ54"/>
<keyword evidence="2" id="KW-0472">Membrane</keyword>
<evidence type="ECO:0000313" key="3">
    <source>
        <dbReference type="EMBL" id="CAN70736.1"/>
    </source>
</evidence>
<organism evidence="3">
    <name type="scientific">Vitis vinifera</name>
    <name type="common">Grape</name>
    <dbReference type="NCBI Taxonomy" id="29760"/>
    <lineage>
        <taxon>Eukaryota</taxon>
        <taxon>Viridiplantae</taxon>
        <taxon>Streptophyta</taxon>
        <taxon>Embryophyta</taxon>
        <taxon>Tracheophyta</taxon>
        <taxon>Spermatophyta</taxon>
        <taxon>Magnoliopsida</taxon>
        <taxon>eudicotyledons</taxon>
        <taxon>Gunneridae</taxon>
        <taxon>Pentapetalae</taxon>
        <taxon>rosids</taxon>
        <taxon>Vitales</taxon>
        <taxon>Vitaceae</taxon>
        <taxon>Viteae</taxon>
        <taxon>Vitis</taxon>
    </lineage>
</organism>
<protein>
    <submittedName>
        <fullName evidence="3">Uncharacterized protein</fullName>
    </submittedName>
</protein>
<evidence type="ECO:0000256" key="2">
    <source>
        <dbReference type="SAM" id="Phobius"/>
    </source>
</evidence>
<proteinExistence type="predicted"/>
<name>A5BZ54_VITVI</name>
<feature type="region of interest" description="Disordered" evidence="1">
    <location>
        <begin position="98"/>
        <end position="146"/>
    </location>
</feature>
<feature type="transmembrane region" description="Helical" evidence="2">
    <location>
        <begin position="704"/>
        <end position="723"/>
    </location>
</feature>
<keyword evidence="2" id="KW-1133">Transmembrane helix</keyword>
<gene>
    <name evidence="3" type="ORF">VITISV_023205</name>
</gene>
<sequence length="1025" mass="114460">MCHVRAIKDRRGHLVEWVEKSSFARLNKLFEINQSEQNHSVLLIEKNLRVVLAQAKPFVIPFLPWLARLILVLGWHFVLKDLPFYKVARLADAKARQSHLNAREKKRKKGTLRQAPSSTSRKRLNKAIEVGPSSKKQKTGDKGSSSKLAATLSPMLIHLSLFAHKAQDVENIPFHGLKEMVTVSGDDSIPSVQTTLVALVDVPNREELDVLLERFPIFTNMEPPMYHMNELFPILEMIPVDELLAKIEMAKIAKGATRKVVVKGLLRKISSNLLQSKDGTVAFRLVSADGSPISIGMTTFISYAKAKRVTLLEHEAYVLIFRPPRLTGAEPNVWAPLKVVKKERSLSMNRAINRHKTARRLVSRCISLLVDGMGVSSTTFTWFGSKVVEDQQLVDLFLFATIIVIGFSHLTIQVLLQQGLFSWLLQSPGSIVGQLIDCQVIGLAWMGKMTSPRETVDAPLKLIKMQSGFSKVEERHPRAAGLPGWSQWEGRLWVCLSIDTFISERALNVYLSACLKKLSIEVGDFLARDLKNEVSGLMPSFEDLEDGVRAIRLNLKCRLTKPLHEVPQRFVFLHLNGWSIEERCDGSTSDVPQPSELVTPDFLVSTAQFARAVSATTLIFFLLSFYSGLLSLELVSHSGCLRCIRRIGHRANHIFSQVSLSRQATCHILNGHKESTSLFGAAEGKVAKKATVGWRPKRWQKRPLVCLLGYDHVFVLAIVYINLACLYCDYEMPRNHAQVVIPISSLKLVGIRHPPLHPFSSHSFSIPLPHLHGVSRVHAILHFFVYPLKPLIQTSISVQPTPILHATHNHVLPYLGVSHPESFCAAISIRVSHTQNPSLPPFPSGCLTPGIPHRRHFHSGVSRPESFYATISIQVSHTRNPFPAAISIRVSHTQNPSLSLFPSGCLTPGILLRRHFHPGVSHPESFCTAISIRMSHVWNPSLPPFHPGVPHPEFLCTAIPLDVSLPKSFCAAIPSECLTFEILSANVPPSPDVSHPESYPPTLHLLRMSHIRNSIQPTFHLLLHP</sequence>
<dbReference type="EMBL" id="AM476483">
    <property type="protein sequence ID" value="CAN70736.1"/>
    <property type="molecule type" value="Genomic_DNA"/>
</dbReference>
<accession>A5BZ54</accession>
<feature type="transmembrane region" description="Helical" evidence="2">
    <location>
        <begin position="58"/>
        <end position="79"/>
    </location>
</feature>
<reference evidence="3" key="1">
    <citation type="journal article" date="2007" name="PLoS ONE">
        <title>The first genome sequence of an elite grapevine cultivar (Pinot noir Vitis vinifera L.): coping with a highly heterozygous genome.</title>
        <authorList>
            <person name="Velasco R."/>
            <person name="Zharkikh A."/>
            <person name="Troggio M."/>
            <person name="Cartwright D.A."/>
            <person name="Cestaro A."/>
            <person name="Pruss D."/>
            <person name="Pindo M."/>
            <person name="FitzGerald L.M."/>
            <person name="Vezzulli S."/>
            <person name="Reid J."/>
            <person name="Malacarne G."/>
            <person name="Iliev D."/>
            <person name="Coppola G."/>
            <person name="Wardell B."/>
            <person name="Micheletti D."/>
            <person name="Macalma T."/>
            <person name="Facci M."/>
            <person name="Mitchell J.T."/>
            <person name="Perazzolli M."/>
            <person name="Eldredge G."/>
            <person name="Gatto P."/>
            <person name="Oyzerski R."/>
            <person name="Moretto M."/>
            <person name="Gutin N."/>
            <person name="Stefanini M."/>
            <person name="Chen Y."/>
            <person name="Segala C."/>
            <person name="Davenport C."/>
            <person name="Dematte L."/>
            <person name="Mraz A."/>
            <person name="Battilana J."/>
            <person name="Stormo K."/>
            <person name="Costa F."/>
            <person name="Tao Q."/>
            <person name="Si-Ammour A."/>
            <person name="Harkins T."/>
            <person name="Lackey A."/>
            <person name="Perbost C."/>
            <person name="Taillon B."/>
            <person name="Stella A."/>
            <person name="Solovyev V."/>
            <person name="Fawcett J.A."/>
            <person name="Sterck L."/>
            <person name="Vandepoele K."/>
            <person name="Grando S.M."/>
            <person name="Toppo S."/>
            <person name="Moser C."/>
            <person name="Lanchbury J."/>
            <person name="Bogden R."/>
            <person name="Skolnick M."/>
            <person name="Sgaramella V."/>
            <person name="Bhatnagar S.K."/>
            <person name="Fontana P."/>
            <person name="Gutin A."/>
            <person name="Van de Peer Y."/>
            <person name="Salamini F."/>
            <person name="Viola R."/>
        </authorList>
    </citation>
    <scope>NUCLEOTIDE SEQUENCE</scope>
</reference>
<evidence type="ECO:0000256" key="1">
    <source>
        <dbReference type="SAM" id="MobiDB-lite"/>
    </source>
</evidence>
<keyword evidence="2" id="KW-0812">Transmembrane</keyword>